<organism evidence="6 7">
    <name type="scientific">Variovorax beijingensis</name>
    <dbReference type="NCBI Taxonomy" id="2496117"/>
    <lineage>
        <taxon>Bacteria</taxon>
        <taxon>Pseudomonadati</taxon>
        <taxon>Pseudomonadota</taxon>
        <taxon>Betaproteobacteria</taxon>
        <taxon>Burkholderiales</taxon>
        <taxon>Comamonadaceae</taxon>
        <taxon>Variovorax</taxon>
    </lineage>
</organism>
<dbReference type="InterPro" id="IPR014710">
    <property type="entry name" value="RmlC-like_jellyroll"/>
</dbReference>
<comment type="similarity">
    <text evidence="1 2">Belongs to the pirin family.</text>
</comment>
<dbReference type="RefSeq" id="WP_145746367.1">
    <property type="nucleotide sequence ID" value="NZ_VIVL01000010.1"/>
</dbReference>
<dbReference type="InterPro" id="IPR011051">
    <property type="entry name" value="RmlC_Cupin_sf"/>
</dbReference>
<dbReference type="PANTHER" id="PTHR13903:SF8">
    <property type="entry name" value="PIRIN"/>
    <property type="match status" value="1"/>
</dbReference>
<keyword evidence="4" id="KW-0472">Membrane</keyword>
<dbReference type="InterPro" id="IPR012093">
    <property type="entry name" value="Pirin"/>
</dbReference>
<feature type="domain" description="Pirin N-terminal" evidence="5">
    <location>
        <begin position="44"/>
        <end position="120"/>
    </location>
</feature>
<dbReference type="OrthoDB" id="321327at2"/>
<dbReference type="InterPro" id="IPR003829">
    <property type="entry name" value="Pirin_N_dom"/>
</dbReference>
<evidence type="ECO:0000256" key="2">
    <source>
        <dbReference type="RuleBase" id="RU003457"/>
    </source>
</evidence>
<dbReference type="PANTHER" id="PTHR13903">
    <property type="entry name" value="PIRIN-RELATED"/>
    <property type="match status" value="1"/>
</dbReference>
<dbReference type="AlphaFoldDB" id="A0A561BEH9"/>
<name>A0A561BEH9_9BURK</name>
<evidence type="ECO:0000313" key="6">
    <source>
        <dbReference type="EMBL" id="TWD77142.1"/>
    </source>
</evidence>
<gene>
    <name evidence="6" type="ORF">FB547_110104</name>
</gene>
<evidence type="ECO:0000259" key="5">
    <source>
        <dbReference type="Pfam" id="PF02678"/>
    </source>
</evidence>
<protein>
    <submittedName>
        <fullName evidence="6">Pirin</fullName>
    </submittedName>
</protein>
<dbReference type="Pfam" id="PF02678">
    <property type="entry name" value="Pirin"/>
    <property type="match status" value="1"/>
</dbReference>
<feature type="region of interest" description="Disordered" evidence="3">
    <location>
        <begin position="1"/>
        <end position="36"/>
    </location>
</feature>
<dbReference type="Proteomes" id="UP000319722">
    <property type="component" value="Unassembled WGS sequence"/>
</dbReference>
<sequence length="184" mass="19844">MTSTTSVPPELQRSPASRNRGVVARTSGRTHGPVARLVSPSDIGELTKPLVFVDHFDMVPKRGSLFPLHPHSGIATPAVLFSGDLRYEDTTGAAGTLSGGSIERMRAGGGVWHDASPSSDRRLRHEGRIPPAAGDHLVRSFLMKIWKYIEAHHEELGAGLFILPCLVVTMAAAVLAFWLGQLLH</sequence>
<evidence type="ECO:0000313" key="7">
    <source>
        <dbReference type="Proteomes" id="UP000319722"/>
    </source>
</evidence>
<dbReference type="EMBL" id="VIVL01000010">
    <property type="protein sequence ID" value="TWD77142.1"/>
    <property type="molecule type" value="Genomic_DNA"/>
</dbReference>
<keyword evidence="4" id="KW-0812">Transmembrane</keyword>
<feature type="transmembrane region" description="Helical" evidence="4">
    <location>
        <begin position="156"/>
        <end position="179"/>
    </location>
</feature>
<keyword evidence="4" id="KW-1133">Transmembrane helix</keyword>
<comment type="caution">
    <text evidence="6">The sequence shown here is derived from an EMBL/GenBank/DDBJ whole genome shotgun (WGS) entry which is preliminary data.</text>
</comment>
<dbReference type="SUPFAM" id="SSF51182">
    <property type="entry name" value="RmlC-like cupins"/>
    <property type="match status" value="1"/>
</dbReference>
<evidence type="ECO:0000256" key="3">
    <source>
        <dbReference type="SAM" id="MobiDB-lite"/>
    </source>
</evidence>
<reference evidence="6 7" key="1">
    <citation type="submission" date="2019-06" db="EMBL/GenBank/DDBJ databases">
        <title>Sorghum-associated microbial communities from plants grown in Nebraska, USA.</title>
        <authorList>
            <person name="Schachtman D."/>
        </authorList>
    </citation>
    <scope>NUCLEOTIDE SEQUENCE [LARGE SCALE GENOMIC DNA]</scope>
    <source>
        <strain evidence="6 7">T529</strain>
    </source>
</reference>
<evidence type="ECO:0000256" key="1">
    <source>
        <dbReference type="ARBA" id="ARBA00008416"/>
    </source>
</evidence>
<evidence type="ECO:0000256" key="4">
    <source>
        <dbReference type="SAM" id="Phobius"/>
    </source>
</evidence>
<accession>A0A561BEH9</accession>
<proteinExistence type="inferred from homology"/>
<dbReference type="Gene3D" id="2.60.120.10">
    <property type="entry name" value="Jelly Rolls"/>
    <property type="match status" value="1"/>
</dbReference>